<feature type="chain" id="PRO_5028879395" evidence="8">
    <location>
        <begin position="22"/>
        <end position="817"/>
    </location>
</feature>
<keyword evidence="10" id="KW-1185">Reference proteome</keyword>
<evidence type="ECO:0000256" key="2">
    <source>
        <dbReference type="ARBA" id="ARBA00022525"/>
    </source>
</evidence>
<dbReference type="WBParaSite" id="Pan_g12691.t1">
    <property type="protein sequence ID" value="Pan_g12691.t1"/>
    <property type="gene ID" value="Pan_g12691"/>
</dbReference>
<keyword evidence="6" id="KW-0325">Glycoprotein</keyword>
<name>A0A7E4UUI7_PANRE</name>
<dbReference type="PANTHER" id="PTHR10075">
    <property type="entry name" value="BASIGIN RELATED"/>
    <property type="match status" value="1"/>
</dbReference>
<dbReference type="SUPFAM" id="SSF48726">
    <property type="entry name" value="Immunoglobulin"/>
    <property type="match status" value="4"/>
</dbReference>
<evidence type="ECO:0000256" key="8">
    <source>
        <dbReference type="SAM" id="SignalP"/>
    </source>
</evidence>
<dbReference type="GO" id="GO:0007411">
    <property type="term" value="P:axon guidance"/>
    <property type="evidence" value="ECO:0007669"/>
    <property type="project" value="TreeGrafter"/>
</dbReference>
<dbReference type="SMART" id="SM00408">
    <property type="entry name" value="IGc2"/>
    <property type="match status" value="4"/>
</dbReference>
<dbReference type="Pfam" id="PF07679">
    <property type="entry name" value="I-set"/>
    <property type="match status" value="2"/>
</dbReference>
<dbReference type="PANTHER" id="PTHR10075:SF100">
    <property type="entry name" value="FASCICLIN-2"/>
    <property type="match status" value="1"/>
</dbReference>
<dbReference type="CDD" id="cd00096">
    <property type="entry name" value="Ig"/>
    <property type="match status" value="1"/>
</dbReference>
<dbReference type="SMART" id="SM00409">
    <property type="entry name" value="IG"/>
    <property type="match status" value="4"/>
</dbReference>
<dbReference type="InterPro" id="IPR003598">
    <property type="entry name" value="Ig_sub2"/>
</dbReference>
<dbReference type="InterPro" id="IPR003599">
    <property type="entry name" value="Ig_sub"/>
</dbReference>
<dbReference type="GO" id="GO:0005886">
    <property type="term" value="C:plasma membrane"/>
    <property type="evidence" value="ECO:0007669"/>
    <property type="project" value="TreeGrafter"/>
</dbReference>
<dbReference type="InterPro" id="IPR013098">
    <property type="entry name" value="Ig_I-set"/>
</dbReference>
<sequence>MRPPSLLLAAALAAWVLAVFGTASTDGRFNTYVNPHGKLNALEAASRAGMSSLTFVFDRTGSMFDDLDQVRRGTEGIFNTVMKQRERFIYNYVLVMFHDPDVDDAVVTTEPHIFHQKLRHVNLSGGQDCPEMTLTGIKKALEASLPGSFVFVFTDARSKDFHLIDSVLNLIQEKQTSVVFVMTGDCGDRNHTGYKVFDKIASASFGHVFHLQKSQVTQILAYVRESVSQRRVYLVFEDRLNGQSSTSEVPVDSHLHVLAVSLSLGKNEHDTGREKEFLEVSIVDPEGKEYTIDNFKNDNTSINLNSVKLFRIEKPMPGIWKVKTSSDNRNSLRIYGHGEVDFRYGFTTVKHDNQDILLAQSRPFANQNTYLWVNVTDVDAPGQIERISIVDYQGKEIFGSPAMVTSHNPNLYVVGPFLPPKGMHFFVRIEGVDEKDYKFVRIASTAVSSHVLSGPKASMLPTTPATLHQSVNLTCNIEASGPYEVTWKHNDRPLTSMPLYFAKSDTATWPISYVKREDAGQYLCVVTSKDGNHTAATVLDMFEPPPDIVSLRNASAVLNGPAIMHCQTQTAEPSFVWYRNGMPVPSGPATYTYSNGSLVIFNTRRIDAGAYVCQVTTRGGTANATIHLGIFEMPTAKIAPKDIFVVENSYFQLNCTATGVPLPRVRWFHQGAPIDFARNNAFALDRYNNLRVYSGTNVKGVFECRADNVAGTASDYSSVNLAERPIINIPKDEYVLGQGDNVVLECQVLRGQPTPRIHWERNGALFASEGDVSSKYIYQKYGNLHIRGASEIDAGDYTCVAENSAGKDSKTTRVNIV</sequence>
<dbReference type="GO" id="GO:0005576">
    <property type="term" value="C:extracellular region"/>
    <property type="evidence" value="ECO:0007669"/>
    <property type="project" value="UniProtKB-SubCell"/>
</dbReference>
<evidence type="ECO:0000256" key="1">
    <source>
        <dbReference type="ARBA" id="ARBA00004613"/>
    </source>
</evidence>
<comment type="subcellular location">
    <subcellularLocation>
        <location evidence="1">Secreted</location>
    </subcellularLocation>
</comment>
<evidence type="ECO:0000313" key="11">
    <source>
        <dbReference type="WBParaSite" id="Pan_g12691.t1"/>
    </source>
</evidence>
<keyword evidence="2" id="KW-0964">Secreted</keyword>
<dbReference type="PROSITE" id="PS50835">
    <property type="entry name" value="IG_LIKE"/>
    <property type="match status" value="4"/>
</dbReference>
<keyword evidence="7" id="KW-0393">Immunoglobulin domain</keyword>
<organism evidence="10 11">
    <name type="scientific">Panagrellus redivivus</name>
    <name type="common">Microworm</name>
    <dbReference type="NCBI Taxonomy" id="6233"/>
    <lineage>
        <taxon>Eukaryota</taxon>
        <taxon>Metazoa</taxon>
        <taxon>Ecdysozoa</taxon>
        <taxon>Nematoda</taxon>
        <taxon>Chromadorea</taxon>
        <taxon>Rhabditida</taxon>
        <taxon>Tylenchina</taxon>
        <taxon>Panagrolaimomorpha</taxon>
        <taxon>Panagrolaimoidea</taxon>
        <taxon>Panagrolaimidae</taxon>
        <taxon>Panagrellus</taxon>
    </lineage>
</organism>
<dbReference type="GO" id="GO:0007156">
    <property type="term" value="P:homophilic cell adhesion via plasma membrane adhesion molecules"/>
    <property type="evidence" value="ECO:0007669"/>
    <property type="project" value="TreeGrafter"/>
</dbReference>
<dbReference type="Pfam" id="PF23560">
    <property type="entry name" value="GBD_Hemicentin"/>
    <property type="match status" value="1"/>
</dbReference>
<dbReference type="Pfam" id="PF25106">
    <property type="entry name" value="VWA_4"/>
    <property type="match status" value="1"/>
</dbReference>
<feature type="domain" description="Ig-like" evidence="9">
    <location>
        <begin position="546"/>
        <end position="627"/>
    </location>
</feature>
<dbReference type="Gene3D" id="2.60.40.10">
    <property type="entry name" value="Immunoglobulins"/>
    <property type="match status" value="4"/>
</dbReference>
<dbReference type="GO" id="GO:0070593">
    <property type="term" value="P:dendrite self-avoidance"/>
    <property type="evidence" value="ECO:0007669"/>
    <property type="project" value="TreeGrafter"/>
</dbReference>
<evidence type="ECO:0000256" key="4">
    <source>
        <dbReference type="ARBA" id="ARBA00022737"/>
    </source>
</evidence>
<dbReference type="GO" id="GO:0030424">
    <property type="term" value="C:axon"/>
    <property type="evidence" value="ECO:0007669"/>
    <property type="project" value="TreeGrafter"/>
</dbReference>
<dbReference type="GO" id="GO:0098632">
    <property type="term" value="F:cell-cell adhesion mediator activity"/>
    <property type="evidence" value="ECO:0007669"/>
    <property type="project" value="TreeGrafter"/>
</dbReference>
<evidence type="ECO:0000313" key="10">
    <source>
        <dbReference type="Proteomes" id="UP000492821"/>
    </source>
</evidence>
<evidence type="ECO:0000256" key="6">
    <source>
        <dbReference type="ARBA" id="ARBA00023180"/>
    </source>
</evidence>
<feature type="domain" description="Ig-like" evidence="9">
    <location>
        <begin position="455"/>
        <end position="540"/>
    </location>
</feature>
<keyword evidence="3 8" id="KW-0732">Signal</keyword>
<dbReference type="InterPro" id="IPR007110">
    <property type="entry name" value="Ig-like_dom"/>
</dbReference>
<feature type="domain" description="Ig-like" evidence="9">
    <location>
        <begin position="634"/>
        <end position="720"/>
    </location>
</feature>
<dbReference type="InterPro" id="IPR056861">
    <property type="entry name" value="HMCN1-like_VWA"/>
</dbReference>
<dbReference type="Proteomes" id="UP000492821">
    <property type="component" value="Unassembled WGS sequence"/>
</dbReference>
<proteinExistence type="predicted"/>
<dbReference type="InterPro" id="IPR036465">
    <property type="entry name" value="vWFA_dom_sf"/>
</dbReference>
<dbReference type="FunFam" id="2.60.40.10:FF:000032">
    <property type="entry name" value="palladin isoform X1"/>
    <property type="match status" value="1"/>
</dbReference>
<accession>A0A7E4UUI7</accession>
<reference evidence="11" key="2">
    <citation type="submission" date="2020-10" db="UniProtKB">
        <authorList>
            <consortium name="WormBaseParasite"/>
        </authorList>
    </citation>
    <scope>IDENTIFICATION</scope>
</reference>
<dbReference type="SUPFAM" id="SSF53300">
    <property type="entry name" value="vWA-like"/>
    <property type="match status" value="1"/>
</dbReference>
<evidence type="ECO:0000256" key="5">
    <source>
        <dbReference type="ARBA" id="ARBA00023157"/>
    </source>
</evidence>
<dbReference type="Pfam" id="PF13927">
    <property type="entry name" value="Ig_3"/>
    <property type="match status" value="2"/>
</dbReference>
<dbReference type="AlphaFoldDB" id="A0A7E4UUI7"/>
<feature type="domain" description="Ig-like" evidence="9">
    <location>
        <begin position="725"/>
        <end position="815"/>
    </location>
</feature>
<evidence type="ECO:0000256" key="3">
    <source>
        <dbReference type="ARBA" id="ARBA00022729"/>
    </source>
</evidence>
<dbReference type="Gene3D" id="3.40.50.410">
    <property type="entry name" value="von Willebrand factor, type A domain"/>
    <property type="match status" value="1"/>
</dbReference>
<keyword evidence="4" id="KW-0677">Repeat</keyword>
<dbReference type="InterPro" id="IPR013783">
    <property type="entry name" value="Ig-like_fold"/>
</dbReference>
<reference evidence="10" key="1">
    <citation type="journal article" date="2013" name="Genetics">
        <title>The draft genome and transcriptome of Panagrellus redivivus are shaped by the harsh demands of a free-living lifestyle.</title>
        <authorList>
            <person name="Srinivasan J."/>
            <person name="Dillman A.R."/>
            <person name="Macchietto M.G."/>
            <person name="Heikkinen L."/>
            <person name="Lakso M."/>
            <person name="Fracchia K.M."/>
            <person name="Antoshechkin I."/>
            <person name="Mortazavi A."/>
            <person name="Wong G."/>
            <person name="Sternberg P.W."/>
        </authorList>
    </citation>
    <scope>NUCLEOTIDE SEQUENCE [LARGE SCALE GENOMIC DNA]</scope>
    <source>
        <strain evidence="10">MT8872</strain>
    </source>
</reference>
<dbReference type="InterPro" id="IPR036179">
    <property type="entry name" value="Ig-like_dom_sf"/>
</dbReference>
<evidence type="ECO:0000259" key="9">
    <source>
        <dbReference type="PROSITE" id="PS50835"/>
    </source>
</evidence>
<evidence type="ECO:0000256" key="7">
    <source>
        <dbReference type="ARBA" id="ARBA00023319"/>
    </source>
</evidence>
<feature type="signal peptide" evidence="8">
    <location>
        <begin position="1"/>
        <end position="21"/>
    </location>
</feature>
<keyword evidence="5" id="KW-1015">Disulfide bond</keyword>
<dbReference type="InterPro" id="IPR056475">
    <property type="entry name" value="GBD_Hemicentin/VWA7"/>
</dbReference>
<protein>
    <submittedName>
        <fullName evidence="11">VWA domain-containing protein</fullName>
    </submittedName>
</protein>